<keyword evidence="6 11" id="KW-0533">Nickel</keyword>
<dbReference type="GO" id="GO:0008901">
    <property type="term" value="F:ferredoxin hydrogenase activity"/>
    <property type="evidence" value="ECO:0007669"/>
    <property type="project" value="InterPro"/>
</dbReference>
<accession>A0A484ZG38</accession>
<evidence type="ECO:0000256" key="9">
    <source>
        <dbReference type="ARBA" id="ARBA00031163"/>
    </source>
</evidence>
<evidence type="ECO:0000256" key="3">
    <source>
        <dbReference type="ARBA" id="ARBA00009292"/>
    </source>
</evidence>
<evidence type="ECO:0000256" key="5">
    <source>
        <dbReference type="ARBA" id="ARBA00012082"/>
    </source>
</evidence>
<dbReference type="Pfam" id="PF00374">
    <property type="entry name" value="NiFeSe_Hases"/>
    <property type="match status" value="1"/>
</dbReference>
<evidence type="ECO:0000313" key="13">
    <source>
        <dbReference type="Proteomes" id="UP000373449"/>
    </source>
</evidence>
<dbReference type="PROSITE" id="PS00507">
    <property type="entry name" value="NI_HGENASE_L_1"/>
    <property type="match status" value="1"/>
</dbReference>
<feature type="binding site" evidence="11">
    <location>
        <position position="64"/>
    </location>
    <ligand>
        <name>Ni(2+)</name>
        <dbReference type="ChEBI" id="CHEBI:49786"/>
    </ligand>
</feature>
<evidence type="ECO:0000256" key="11">
    <source>
        <dbReference type="PIRSR" id="PIRSR601501-1"/>
    </source>
</evidence>
<sequence length="270" mass="29790">MSQRITIDPVTRIEGHLRIDCEIEDGKVTKAWASGTMWRGMEEILKGKDPRDAWMIVQRICGVCTTTHAIASVRAVESALKIDVPVNAQYIRNLILAAHMTHDHIVHFYQLSALDWVDITSALKADPAKAEAMLKGVSSWSMNSAEEFTKVQNKIKDLVASGQLGIFANGYWGHPAMKLPPEVNLIAVAHYLQALECQRDANRIVALLGGKTPHIQNLAVGGVANAINLDGLGTLNLERLMYVKSFIDRLGDFVEQVYKVDTAVIAAFYP</sequence>
<evidence type="ECO:0000313" key="12">
    <source>
        <dbReference type="EMBL" id="VFS46706.1"/>
    </source>
</evidence>
<protein>
    <recommendedName>
        <fullName evidence="5">hydrogenase (acceptor)</fullName>
        <ecNumber evidence="5">1.12.99.6</ecNumber>
    </recommendedName>
    <alternativeName>
        <fullName evidence="9">NiFe hydrogenase</fullName>
    </alternativeName>
</protein>
<feature type="binding site" evidence="11">
    <location>
        <position position="61"/>
    </location>
    <ligand>
        <name>Ni(2+)</name>
        <dbReference type="ChEBI" id="CHEBI:49786"/>
    </ligand>
</feature>
<evidence type="ECO:0000256" key="1">
    <source>
        <dbReference type="ARBA" id="ARBA00001967"/>
    </source>
</evidence>
<dbReference type="Proteomes" id="UP000373449">
    <property type="component" value="Unassembled WGS sequence"/>
</dbReference>
<evidence type="ECO:0000256" key="7">
    <source>
        <dbReference type="ARBA" id="ARBA00022723"/>
    </source>
</evidence>
<evidence type="ECO:0000256" key="2">
    <source>
        <dbReference type="ARBA" id="ARBA00004202"/>
    </source>
</evidence>
<comment type="cofactor">
    <cofactor evidence="1 11">
        <name>Ni(2+)</name>
        <dbReference type="ChEBI" id="CHEBI:49786"/>
    </cofactor>
</comment>
<evidence type="ECO:0000256" key="4">
    <source>
        <dbReference type="ARBA" id="ARBA00011771"/>
    </source>
</evidence>
<keyword evidence="8 12" id="KW-0560">Oxidoreductase</keyword>
<keyword evidence="7 11" id="KW-0479">Metal-binding</keyword>
<dbReference type="SUPFAM" id="SSF56762">
    <property type="entry name" value="HydB/Nqo4-like"/>
    <property type="match status" value="1"/>
</dbReference>
<dbReference type="PANTHER" id="PTHR42958:SF1">
    <property type="entry name" value="HYDROGENASE-2 LARGE CHAIN"/>
    <property type="match status" value="1"/>
</dbReference>
<dbReference type="Gene3D" id="1.10.645.10">
    <property type="entry name" value="Cytochrome-c3 Hydrogenase, chain B"/>
    <property type="match status" value="1"/>
</dbReference>
<evidence type="ECO:0000256" key="8">
    <source>
        <dbReference type="ARBA" id="ARBA00023002"/>
    </source>
</evidence>
<dbReference type="GO" id="GO:0005886">
    <property type="term" value="C:plasma membrane"/>
    <property type="evidence" value="ECO:0007669"/>
    <property type="project" value="UniProtKB-SubCell"/>
</dbReference>
<dbReference type="InterPro" id="IPR018194">
    <property type="entry name" value="Ni-dep_hyd_lsu_Ni_BS"/>
</dbReference>
<comment type="subunit">
    <text evidence="4">Heterodimer of a large and a small subunit.</text>
</comment>
<comment type="catalytic activity">
    <reaction evidence="10">
        <text>H2 + A = AH2</text>
        <dbReference type="Rhea" id="RHEA:12116"/>
        <dbReference type="ChEBI" id="CHEBI:13193"/>
        <dbReference type="ChEBI" id="CHEBI:17499"/>
        <dbReference type="ChEBI" id="CHEBI:18276"/>
        <dbReference type="EC" id="1.12.99.6"/>
    </reaction>
</comment>
<reference evidence="12 13" key="1">
    <citation type="submission" date="2019-03" db="EMBL/GenBank/DDBJ databases">
        <authorList>
            <consortium name="Pathogen Informatics"/>
        </authorList>
    </citation>
    <scope>NUCLEOTIDE SEQUENCE [LARGE SCALE GENOMIC DNA]</scope>
    <source>
        <strain evidence="12 13">NCTC12282</strain>
    </source>
</reference>
<dbReference type="InterPro" id="IPR001501">
    <property type="entry name" value="Ni-dep_hyd_lsu"/>
</dbReference>
<evidence type="ECO:0000256" key="6">
    <source>
        <dbReference type="ARBA" id="ARBA00022596"/>
    </source>
</evidence>
<dbReference type="InterPro" id="IPR029014">
    <property type="entry name" value="NiFe-Hase_large"/>
</dbReference>
<comment type="similarity">
    <text evidence="3">Belongs to the [NiFe]/[NiFeSe] hydrogenase large subunit family.</text>
</comment>
<dbReference type="InterPro" id="IPR050867">
    <property type="entry name" value="NiFe/NiFeSe_hydrgnase_LSU"/>
</dbReference>
<dbReference type="PANTHER" id="PTHR42958">
    <property type="entry name" value="HYDROGENASE-2 LARGE CHAIN"/>
    <property type="match status" value="1"/>
</dbReference>
<dbReference type="GO" id="GO:0033748">
    <property type="term" value="F:hydrogenase (acceptor) activity"/>
    <property type="evidence" value="ECO:0007669"/>
    <property type="project" value="UniProtKB-EC"/>
</dbReference>
<name>A0A484ZG38_9GAMM</name>
<keyword evidence="11" id="KW-0408">Iron</keyword>
<dbReference type="EMBL" id="CAADJA010000002">
    <property type="protein sequence ID" value="VFS46706.1"/>
    <property type="molecule type" value="Genomic_DNA"/>
</dbReference>
<evidence type="ECO:0000256" key="10">
    <source>
        <dbReference type="ARBA" id="ARBA00048757"/>
    </source>
</evidence>
<gene>
    <name evidence="12" type="primary">hybC_1</name>
    <name evidence="12" type="ORF">NCTC12282_01624</name>
</gene>
<organism evidence="12 13">
    <name type="scientific">Budvicia aquatica</name>
    <dbReference type="NCBI Taxonomy" id="82979"/>
    <lineage>
        <taxon>Bacteria</taxon>
        <taxon>Pseudomonadati</taxon>
        <taxon>Pseudomonadota</taxon>
        <taxon>Gammaproteobacteria</taxon>
        <taxon>Enterobacterales</taxon>
        <taxon>Budviciaceae</taxon>
        <taxon>Budvicia</taxon>
    </lineage>
</organism>
<feature type="binding site" evidence="11">
    <location>
        <position position="64"/>
    </location>
    <ligand>
        <name>Fe cation</name>
        <dbReference type="ChEBI" id="CHEBI:24875"/>
    </ligand>
</feature>
<feature type="binding site" evidence="11">
    <location>
        <position position="42"/>
    </location>
    <ligand>
        <name>Mg(2+)</name>
        <dbReference type="ChEBI" id="CHEBI:18420"/>
    </ligand>
</feature>
<dbReference type="EC" id="1.12.99.6" evidence="5"/>
<dbReference type="FunFam" id="1.10.645.10:FF:000002">
    <property type="entry name" value="Hydrogenase 2 large subunit"/>
    <property type="match status" value="1"/>
</dbReference>
<comment type="cofactor">
    <cofactor evidence="11">
        <name>Fe cation</name>
        <dbReference type="ChEBI" id="CHEBI:24875"/>
    </cofactor>
</comment>
<proteinExistence type="inferred from homology"/>
<comment type="subcellular location">
    <subcellularLocation>
        <location evidence="2">Cell membrane</location>
        <topology evidence="2">Peripheral membrane protein</topology>
    </subcellularLocation>
</comment>
<dbReference type="GO" id="GO:0016151">
    <property type="term" value="F:nickel cation binding"/>
    <property type="evidence" value="ECO:0007669"/>
    <property type="project" value="InterPro"/>
</dbReference>
<dbReference type="AlphaFoldDB" id="A0A484ZG38"/>
<keyword evidence="11" id="KW-0460">Magnesium</keyword>